<sequence>AKFVNFAVLSSAFRRCDQSAIEQRFRNTRVFQLNSAKSNGASAKQSKLYENIFLYCYELEFIFFVFVLANKWQVASVYNLLQQFIAGKVWRNTLAITALIFRFC</sequence>
<dbReference type="AlphaFoldDB" id="A0A0K8UHX4"/>
<dbReference type="EMBL" id="GDHF01026153">
    <property type="protein sequence ID" value="JAI26161.1"/>
    <property type="molecule type" value="Transcribed_RNA"/>
</dbReference>
<dbReference type="EMBL" id="GDHF01020973">
    <property type="protein sequence ID" value="JAI31341.1"/>
    <property type="molecule type" value="Transcribed_RNA"/>
</dbReference>
<feature type="non-terminal residue" evidence="1">
    <location>
        <position position="1"/>
    </location>
</feature>
<gene>
    <name evidence="1" type="ORF">c3_g2_i1</name>
    <name evidence="2" type="ORF">c3_g2_i2</name>
</gene>
<evidence type="ECO:0000313" key="1">
    <source>
        <dbReference type="EMBL" id="JAI26161.1"/>
    </source>
</evidence>
<accession>A0A0K8UHX4</accession>
<reference evidence="1" key="1">
    <citation type="submission" date="2015-06" db="EMBL/GenBank/DDBJ databases">
        <authorList>
            <person name="Hoefler B.C."/>
            <person name="Straight P.D."/>
        </authorList>
    </citation>
    <scope>NUCLEOTIDE SEQUENCE</scope>
</reference>
<name>A0A0K8UHX4_BACLA</name>
<protein>
    <submittedName>
        <fullName evidence="1">Uncharacterized protein</fullName>
    </submittedName>
</protein>
<organism evidence="1">
    <name type="scientific">Bactrocera latifrons</name>
    <name type="common">Malaysian fruit fly</name>
    <name type="synonym">Chaetodacus latifrons</name>
    <dbReference type="NCBI Taxonomy" id="174628"/>
    <lineage>
        <taxon>Eukaryota</taxon>
        <taxon>Metazoa</taxon>
        <taxon>Ecdysozoa</taxon>
        <taxon>Arthropoda</taxon>
        <taxon>Hexapoda</taxon>
        <taxon>Insecta</taxon>
        <taxon>Pterygota</taxon>
        <taxon>Neoptera</taxon>
        <taxon>Endopterygota</taxon>
        <taxon>Diptera</taxon>
        <taxon>Brachycera</taxon>
        <taxon>Muscomorpha</taxon>
        <taxon>Tephritoidea</taxon>
        <taxon>Tephritidae</taxon>
        <taxon>Bactrocera</taxon>
        <taxon>Bactrocera</taxon>
    </lineage>
</organism>
<evidence type="ECO:0000313" key="2">
    <source>
        <dbReference type="EMBL" id="JAI31341.1"/>
    </source>
</evidence>
<proteinExistence type="predicted"/>